<evidence type="ECO:0000313" key="1">
    <source>
        <dbReference type="EMBL" id="CCW19180.1"/>
    </source>
</evidence>
<proteinExistence type="predicted"/>
<reference evidence="1 2" key="1">
    <citation type="submission" date="2013-03" db="EMBL/GenBank/DDBJ databases">
        <authorList>
            <person name="Le V."/>
        </authorList>
    </citation>
    <scope>NUCLEOTIDE SEQUENCE [LARGE SCALE GENOMIC DNA]</scope>
    <source>
        <strain evidence="1 2">BiD32</strain>
    </source>
</reference>
<reference evidence="2" key="2">
    <citation type="submission" date="2013-04" db="EMBL/GenBank/DDBJ databases">
        <title>Bisphenol A degrading Sphingobium sp. strain BiD32.</title>
        <authorList>
            <person name="Nielsen J.L."/>
            <person name="Zhou N.A."/>
            <person name="Kjeldal H."/>
        </authorList>
    </citation>
    <scope>NUCLEOTIDE SEQUENCE [LARGE SCALE GENOMIC DNA]</scope>
    <source>
        <strain evidence="2">BiD32</strain>
    </source>
</reference>
<accession>N1MPP7</accession>
<dbReference type="RefSeq" id="WP_006962093.1">
    <property type="nucleotide sequence ID" value="NZ_CAVK010000178.1"/>
</dbReference>
<dbReference type="Proteomes" id="UP000013201">
    <property type="component" value="Unassembled WGS sequence"/>
</dbReference>
<evidence type="ECO:0000313" key="2">
    <source>
        <dbReference type="Proteomes" id="UP000013201"/>
    </source>
</evidence>
<name>N1MPP7_9SPHN</name>
<protein>
    <submittedName>
        <fullName evidence="1">Uncharacterized protein</fullName>
    </submittedName>
</protein>
<dbReference type="EMBL" id="CAVK010000178">
    <property type="protein sequence ID" value="CCW19180.1"/>
    <property type="molecule type" value="Genomic_DNA"/>
</dbReference>
<organism evidence="1 2">
    <name type="scientific">Sphingobium indicum BiD32</name>
    <dbReference type="NCBI Taxonomy" id="1301087"/>
    <lineage>
        <taxon>Bacteria</taxon>
        <taxon>Pseudomonadati</taxon>
        <taxon>Pseudomonadota</taxon>
        <taxon>Alphaproteobacteria</taxon>
        <taxon>Sphingomonadales</taxon>
        <taxon>Sphingomonadaceae</taxon>
        <taxon>Sphingobium</taxon>
    </lineage>
</organism>
<keyword evidence="2" id="KW-1185">Reference proteome</keyword>
<dbReference type="OrthoDB" id="7576171at2"/>
<sequence length="109" mass="11790">MFHLASFDEIAGVAHGIEVTNPWLVARIRRAAENLNAYEIAARLGQAITEAADAAHARAFEEAEFGEASADAIVDCEYYDELAATWSLVAAEHQLITPETILAHDGSVH</sequence>
<comment type="caution">
    <text evidence="1">The sequence shown here is derived from an EMBL/GenBank/DDBJ whole genome shotgun (WGS) entry which is preliminary data.</text>
</comment>
<gene>
    <name evidence="1" type="ORF">EBBID32_35460</name>
</gene>
<dbReference type="AlphaFoldDB" id="N1MPP7"/>